<dbReference type="Proteomes" id="UP000193067">
    <property type="component" value="Unassembled WGS sequence"/>
</dbReference>
<comment type="subunit">
    <text evidence="9">Component of the Mediator complex.</text>
</comment>
<proteinExistence type="inferred from homology"/>
<dbReference type="EMBL" id="KZ084100">
    <property type="protein sequence ID" value="OSD03602.1"/>
    <property type="molecule type" value="Genomic_DNA"/>
</dbReference>
<keyword evidence="5 9" id="KW-0010">Activator</keyword>
<comment type="function">
    <text evidence="9">Component of the Mediator complex, a coactivator involved in the regulated transcription of nearly all RNA polymerase II-dependent genes. Mediator functions as a bridge to convey information from gene-specific regulatory proteins to the basal RNA polymerase II transcription machinery. Mediator is recruited to promoters by direct interactions with regulatory proteins and serves as a scaffold for the assembly of a functional preinitiation complex with RNA polymerase II and the general transcription factors.</text>
</comment>
<sequence length="950" mass="103495">MSLSDLTRNAFQSGISARKWIGLCKLFISKNLAHNGAHSIETDISNSVLVLFRDYPGDPSLQAYLKQAIQDGVLSLPIFLTTFLAAAQSPDLHNAATLDMLCRVVLDHHYVSGMPTIGSLVSYGEPTSRLLNTIQNAMALLRTAYNLPVSNFHQLPTSASELLILLLSCVTDVSQISTAQAMMHFADANDLLQNPRLSTGARNVLETFAFSLSLLLGDDAKVAREAQMMHTLQHALGKSDAILGASSETDIVTCTMLLNHLIFHRATDFGSGDGPHAVAILVALLRWSSWTPATFYSQLIISALTCLAQSISPTGPTRASSIWRAFTIGRLPHLLAMFQKSAQSEGIAEADWHTALQFSLPAILHRTDLLEKIDSCGQTGGSDSASEKSVLPHSFTSEFLYQMLHVGLVEQAVVATINPNLSNDFHPRMVSEAQEAGLDLAGYFEAKLSPEASPEDIEVLLFRAWRDPCCHAAFAEVVVKRFTTSTKNVDTETLSLVCKMLCKHEMALDMLSLHAKITDLVAHALAFVEDYDCETVGDPQTAVTHLGDVVLFVEATIARFNLATHSFTVGDRQLNAEFLRTAGLNHRADVLKDGDQTAFNSWTKALFDPSSEGIEDNILRATHPKVLLRIAPALFSHAIAQCTERKMDKEVLNNGISYFLGPLLNWTLAGVIRYLLFEIQRRAYNAVVHLDVLKTLLTSPSCPPAVLSLSASATLRTFPDPIPQYSQRGLGTFDPKPIRQAARQALGFPVEDSQSPLMMGASGINHWPDQARQLATSALAAARAGRAVALDTDRCLLLCPPTKFLTAVFNELSLAATMEMEAPRRIATFVLTTPRPPRSPPLLPIFLHLVLPSLVASADGLSPTEQTIRVEFLVAVISSSLTAALHLEWAMLTTCGEERYVLGQSVTSMARRLAGDLKRRGTGPTATMILQRLTAMQPFVANFPTFAAEI</sequence>
<keyword evidence="6 9" id="KW-0804">Transcription</keyword>
<dbReference type="InterPro" id="IPR014801">
    <property type="entry name" value="Mediator_Med5_fun"/>
</dbReference>
<keyword evidence="7 9" id="KW-0539">Nucleus</keyword>
<gene>
    <name evidence="9" type="primary">MED5</name>
    <name evidence="10" type="ORF">PYCCODRAFT_1451682</name>
</gene>
<evidence type="ECO:0000256" key="9">
    <source>
        <dbReference type="RuleBase" id="RU364142"/>
    </source>
</evidence>
<dbReference type="Pfam" id="PF08689">
    <property type="entry name" value="Med5"/>
    <property type="match status" value="1"/>
</dbReference>
<dbReference type="STRING" id="1353009.A0A1Y2IUI1"/>
<dbReference type="AlphaFoldDB" id="A0A1Y2IUI1"/>
<dbReference type="OrthoDB" id="5549158at2759"/>
<evidence type="ECO:0000256" key="7">
    <source>
        <dbReference type="ARBA" id="ARBA00023242"/>
    </source>
</evidence>
<evidence type="ECO:0000256" key="2">
    <source>
        <dbReference type="ARBA" id="ARBA00008782"/>
    </source>
</evidence>
<evidence type="ECO:0000256" key="5">
    <source>
        <dbReference type="ARBA" id="ARBA00023159"/>
    </source>
</evidence>
<protein>
    <recommendedName>
        <fullName evidence="3 9">Mediator of RNA polymerase II transcription subunit 5</fullName>
    </recommendedName>
    <alternativeName>
        <fullName evidence="8 9">Mediator complex subunit 5</fullName>
    </alternativeName>
</protein>
<evidence type="ECO:0000256" key="6">
    <source>
        <dbReference type="ARBA" id="ARBA00023163"/>
    </source>
</evidence>
<keyword evidence="4 9" id="KW-0805">Transcription regulation</keyword>
<dbReference type="GO" id="GO:0016592">
    <property type="term" value="C:mediator complex"/>
    <property type="evidence" value="ECO:0007669"/>
    <property type="project" value="InterPro"/>
</dbReference>
<evidence type="ECO:0000256" key="3">
    <source>
        <dbReference type="ARBA" id="ARBA00020628"/>
    </source>
</evidence>
<reference evidence="10 11" key="1">
    <citation type="journal article" date="2015" name="Biotechnol. Biofuels">
        <title>Enhanced degradation of softwood versus hardwood by the white-rot fungus Pycnoporus coccineus.</title>
        <authorList>
            <person name="Couturier M."/>
            <person name="Navarro D."/>
            <person name="Chevret D."/>
            <person name="Henrissat B."/>
            <person name="Piumi F."/>
            <person name="Ruiz-Duenas F.J."/>
            <person name="Martinez A.T."/>
            <person name="Grigoriev I.V."/>
            <person name="Riley R."/>
            <person name="Lipzen A."/>
            <person name="Berrin J.G."/>
            <person name="Master E.R."/>
            <person name="Rosso M.N."/>
        </authorList>
    </citation>
    <scope>NUCLEOTIDE SEQUENCE [LARGE SCALE GENOMIC DNA]</scope>
    <source>
        <strain evidence="10 11">BRFM310</strain>
    </source>
</reference>
<evidence type="ECO:0000256" key="4">
    <source>
        <dbReference type="ARBA" id="ARBA00023015"/>
    </source>
</evidence>
<comment type="subcellular location">
    <subcellularLocation>
        <location evidence="1 9">Nucleus</location>
    </subcellularLocation>
</comment>
<dbReference type="GO" id="GO:0003712">
    <property type="term" value="F:transcription coregulator activity"/>
    <property type="evidence" value="ECO:0007669"/>
    <property type="project" value="InterPro"/>
</dbReference>
<evidence type="ECO:0000256" key="8">
    <source>
        <dbReference type="ARBA" id="ARBA00031256"/>
    </source>
</evidence>
<name>A0A1Y2IUI1_TRAC3</name>
<evidence type="ECO:0000256" key="1">
    <source>
        <dbReference type="ARBA" id="ARBA00004123"/>
    </source>
</evidence>
<evidence type="ECO:0000313" key="11">
    <source>
        <dbReference type="Proteomes" id="UP000193067"/>
    </source>
</evidence>
<keyword evidence="11" id="KW-1185">Reference proteome</keyword>
<dbReference type="PANTHER" id="PTHR35784">
    <property type="entry name" value="MEDIATOR OF RNA POLYMERASE II TRANSCRIPTION SUBUNIT 5"/>
    <property type="match status" value="1"/>
</dbReference>
<dbReference type="PANTHER" id="PTHR35784:SF1">
    <property type="entry name" value="MEDIATOR OF RNA POLYMERASE II TRANSCRIPTION SUBUNIT 5"/>
    <property type="match status" value="1"/>
</dbReference>
<comment type="similarity">
    <text evidence="2 9">Belongs to the Mediator complex subunit 5 family.</text>
</comment>
<dbReference type="GO" id="GO:0006357">
    <property type="term" value="P:regulation of transcription by RNA polymerase II"/>
    <property type="evidence" value="ECO:0007669"/>
    <property type="project" value="InterPro"/>
</dbReference>
<organism evidence="10 11">
    <name type="scientific">Trametes coccinea (strain BRFM310)</name>
    <name type="common">Pycnoporus coccineus</name>
    <dbReference type="NCBI Taxonomy" id="1353009"/>
    <lineage>
        <taxon>Eukaryota</taxon>
        <taxon>Fungi</taxon>
        <taxon>Dikarya</taxon>
        <taxon>Basidiomycota</taxon>
        <taxon>Agaricomycotina</taxon>
        <taxon>Agaricomycetes</taxon>
        <taxon>Polyporales</taxon>
        <taxon>Polyporaceae</taxon>
        <taxon>Trametes</taxon>
    </lineage>
</organism>
<evidence type="ECO:0000313" key="10">
    <source>
        <dbReference type="EMBL" id="OSD03602.1"/>
    </source>
</evidence>
<accession>A0A1Y2IUI1</accession>